<evidence type="ECO:0000256" key="3">
    <source>
        <dbReference type="ARBA" id="ARBA00023242"/>
    </source>
</evidence>
<dbReference type="InterPro" id="IPR044522">
    <property type="entry name" value="TSO1-like"/>
</dbReference>
<dbReference type="GO" id="GO:0003700">
    <property type="term" value="F:DNA-binding transcription factor activity"/>
    <property type="evidence" value="ECO:0007669"/>
    <property type="project" value="InterPro"/>
</dbReference>
<feature type="region of interest" description="Disordered" evidence="4">
    <location>
        <begin position="1"/>
        <end position="34"/>
    </location>
</feature>
<proteinExistence type="inferred from homology"/>
<feature type="compositionally biased region" description="Basic and acidic residues" evidence="4">
    <location>
        <begin position="189"/>
        <end position="201"/>
    </location>
</feature>
<dbReference type="SMART" id="SM01114">
    <property type="entry name" value="CXC"/>
    <property type="match status" value="2"/>
</dbReference>
<feature type="compositionally biased region" description="Polar residues" evidence="4">
    <location>
        <begin position="817"/>
        <end position="829"/>
    </location>
</feature>
<dbReference type="STRING" id="3821.A0A151SCK5"/>
<feature type="compositionally biased region" description="Basic and acidic residues" evidence="4">
    <location>
        <begin position="222"/>
        <end position="232"/>
    </location>
</feature>
<organism evidence="6 7">
    <name type="scientific">Cajanus cajan</name>
    <name type="common">Pigeon pea</name>
    <name type="synonym">Cajanus indicus</name>
    <dbReference type="NCBI Taxonomy" id="3821"/>
    <lineage>
        <taxon>Eukaryota</taxon>
        <taxon>Viridiplantae</taxon>
        <taxon>Streptophyta</taxon>
        <taxon>Embryophyta</taxon>
        <taxon>Tracheophyta</taxon>
        <taxon>Spermatophyta</taxon>
        <taxon>Magnoliopsida</taxon>
        <taxon>eudicotyledons</taxon>
        <taxon>Gunneridae</taxon>
        <taxon>Pentapetalae</taxon>
        <taxon>rosids</taxon>
        <taxon>fabids</taxon>
        <taxon>Fabales</taxon>
        <taxon>Fabaceae</taxon>
        <taxon>Papilionoideae</taxon>
        <taxon>50 kb inversion clade</taxon>
        <taxon>NPAAA clade</taxon>
        <taxon>indigoferoid/millettioid clade</taxon>
        <taxon>Phaseoleae</taxon>
        <taxon>Cajanus</taxon>
    </lineage>
</organism>
<evidence type="ECO:0000256" key="1">
    <source>
        <dbReference type="ARBA" id="ARBA00004123"/>
    </source>
</evidence>
<dbReference type="Gramene" id="C.cajan_24939.t">
    <property type="protein sequence ID" value="C.cajan_24939.t"/>
    <property type="gene ID" value="C.cajan_24939"/>
</dbReference>
<protein>
    <submittedName>
        <fullName evidence="6">Protein lin-54 isogeny</fullName>
    </submittedName>
</protein>
<evidence type="ECO:0000313" key="6">
    <source>
        <dbReference type="EMBL" id="KYP52491.1"/>
    </source>
</evidence>
<evidence type="ECO:0000256" key="4">
    <source>
        <dbReference type="SAM" id="MobiDB-lite"/>
    </source>
</evidence>
<gene>
    <name evidence="6" type="ORF">KK1_025611</name>
</gene>
<evidence type="ECO:0000259" key="5">
    <source>
        <dbReference type="PROSITE" id="PS51634"/>
    </source>
</evidence>
<dbReference type="Proteomes" id="UP000075243">
    <property type="component" value="Unassembled WGS sequence"/>
</dbReference>
<feature type="compositionally biased region" description="Basic and acidic residues" evidence="4">
    <location>
        <begin position="872"/>
        <end position="884"/>
    </location>
</feature>
<name>A0A151SCK5_CAJCA</name>
<dbReference type="AlphaFoldDB" id="A0A151SCK5"/>
<feature type="domain" description="CRC" evidence="5">
    <location>
        <begin position="476"/>
        <end position="599"/>
    </location>
</feature>
<dbReference type="EMBL" id="KQ483423">
    <property type="protein sequence ID" value="KYP52491.1"/>
    <property type="molecule type" value="Genomic_DNA"/>
</dbReference>
<reference evidence="6" key="1">
    <citation type="journal article" date="2012" name="Nat. Biotechnol.">
        <title>Draft genome sequence of pigeonpea (Cajanus cajan), an orphan legume crop of resource-poor farmers.</title>
        <authorList>
            <person name="Varshney R.K."/>
            <person name="Chen W."/>
            <person name="Li Y."/>
            <person name="Bharti A.K."/>
            <person name="Saxena R.K."/>
            <person name="Schlueter J.A."/>
            <person name="Donoghue M.T."/>
            <person name="Azam S."/>
            <person name="Fan G."/>
            <person name="Whaley A.M."/>
            <person name="Farmer A.D."/>
            <person name="Sheridan J."/>
            <person name="Iwata A."/>
            <person name="Tuteja R."/>
            <person name="Penmetsa R.V."/>
            <person name="Wu W."/>
            <person name="Upadhyaya H.D."/>
            <person name="Yang S.P."/>
            <person name="Shah T."/>
            <person name="Saxena K.B."/>
            <person name="Michael T."/>
            <person name="McCombie W.R."/>
            <person name="Yang B."/>
            <person name="Zhang G."/>
            <person name="Yang H."/>
            <person name="Wang J."/>
            <person name="Spillane C."/>
            <person name="Cook D.R."/>
            <person name="May G.D."/>
            <person name="Xu X."/>
            <person name="Jackson S.A."/>
        </authorList>
    </citation>
    <scope>NUCLEOTIDE SEQUENCE [LARGE SCALE GENOMIC DNA]</scope>
</reference>
<dbReference type="PANTHER" id="PTHR46159">
    <property type="entry name" value="PROTEIN TESMIN/TSO1-LIKE CXC 2"/>
    <property type="match status" value="1"/>
</dbReference>
<keyword evidence="3" id="KW-0539">Nucleus</keyword>
<comment type="similarity">
    <text evidence="2">Belongs to the lin-54 family.</text>
</comment>
<keyword evidence="7" id="KW-1185">Reference proteome</keyword>
<dbReference type="InterPro" id="IPR005172">
    <property type="entry name" value="CRC"/>
</dbReference>
<feature type="region of interest" description="Disordered" evidence="4">
    <location>
        <begin position="817"/>
        <end position="895"/>
    </location>
</feature>
<feature type="region of interest" description="Disordered" evidence="4">
    <location>
        <begin position="420"/>
        <end position="467"/>
    </location>
</feature>
<dbReference type="PANTHER" id="PTHR46159:SF6">
    <property type="entry name" value="OS12G0605300 PROTEIN"/>
    <property type="match status" value="1"/>
</dbReference>
<dbReference type="InterPro" id="IPR033467">
    <property type="entry name" value="Tesmin/TSO1-like_CXC"/>
</dbReference>
<feature type="compositionally biased region" description="Low complexity" evidence="4">
    <location>
        <begin position="1"/>
        <end position="22"/>
    </location>
</feature>
<evidence type="ECO:0000313" key="7">
    <source>
        <dbReference type="Proteomes" id="UP000075243"/>
    </source>
</evidence>
<dbReference type="Pfam" id="PF03638">
    <property type="entry name" value="TCR"/>
    <property type="match status" value="2"/>
</dbReference>
<dbReference type="PROSITE" id="PS51634">
    <property type="entry name" value="CRC"/>
    <property type="match status" value="1"/>
</dbReference>
<feature type="compositionally biased region" description="Polar residues" evidence="4">
    <location>
        <begin position="885"/>
        <end position="895"/>
    </location>
</feature>
<comment type="subcellular location">
    <subcellularLocation>
        <location evidence="1">Nucleus</location>
    </subcellularLocation>
</comment>
<feature type="compositionally biased region" description="Polar residues" evidence="4">
    <location>
        <begin position="169"/>
        <end position="188"/>
    </location>
</feature>
<feature type="compositionally biased region" description="Polar residues" evidence="4">
    <location>
        <begin position="137"/>
        <end position="147"/>
    </location>
</feature>
<feature type="compositionally biased region" description="Polar residues" evidence="4">
    <location>
        <begin position="85"/>
        <end position="101"/>
    </location>
</feature>
<dbReference type="GO" id="GO:0005634">
    <property type="term" value="C:nucleus"/>
    <property type="evidence" value="ECO:0007669"/>
    <property type="project" value="UniProtKB-SubCell"/>
</dbReference>
<feature type="compositionally biased region" description="Low complexity" evidence="4">
    <location>
        <begin position="420"/>
        <end position="431"/>
    </location>
</feature>
<dbReference type="OMA" id="KVDCANS"/>
<accession>A0A151SCK5</accession>
<feature type="compositionally biased region" description="Polar residues" evidence="4">
    <location>
        <begin position="441"/>
        <end position="457"/>
    </location>
</feature>
<sequence>MESPEPSNNNNGSSSASPLNGNHNDYEKSSKVQDSPFYRYVNALSPIPTKAPHAAQGFLGLNSPPLVFKSPRISHRETQPMERPQGTQSLSGDIYQSENGGNSLGVAAGDSGKSNSEQPLPERFVADTQKVFDSKNDTNAQNNSSLLSIDEYLADPGDIDQVYSDDNGVEQSTDAAESSLNGLTQLDKNISKDGPGDKNKESLGLSEDSNKVYQEKSAYGQETEKIEGEKNDVQCASQDPTKLESNLAAGDFDKQYCDDPHPQDNKNFTPVWMSDPLQDVQGCEDYNETVSTSHVTAENISQEGSEATLKYHGIRRRCLQFGEAASNALGSNKPHVKLNATSNEMKMVKLSEPVTSLCPQRGSGNLPLTETGIGVHSNGFINAMPTGQAATTGVRLSESLQVMKSAPSIRLQRMENVKRSILSSSSGRPSLVETKNESREIVTSVSSDAENSEDFNQPPNPRKKKMRTSVIADNNGCKRCNCKKSKCLKLYCDCFAIGAYCTNPCACQGCLNRPEYAETVSETKKRILARNANAFAPKIVKANADNMEDENLTTPSSARHKRGCNCKRSKCQKKYCECYQANVGCSSGCRCEGCMNVYGKKDYVSMEKRALSKERVSNIVQTGSDSTSHNKLEMVASKTNYDAFSPITPSFQFSDQGKEAAKSRVFSSNCLPCPESNVSMIASSANYTSSSEKLHRRHALLETNEMLTTAPYDSQNNCNNVDMMDQYTPVSHPEPLSGASSVFSGANEWTNIPQSRLSHGSIRQLPSGSLRWRSSPLTPSTGVGEAHYLQCPESDNRLFDILENETPDTLMQASTPMRSVKVNSPTQKRVSPPQIRYHGFGSSSSGGLRPGRKFMLKSVPSFPPLSPCVDSKGNDKEDLGDSESKCSNSAKECPQ</sequence>
<evidence type="ECO:0000256" key="2">
    <source>
        <dbReference type="ARBA" id="ARBA00007267"/>
    </source>
</evidence>
<feature type="region of interest" description="Disordered" evidence="4">
    <location>
        <begin position="67"/>
        <end position="235"/>
    </location>
</feature>